<dbReference type="EMBL" id="AP012159">
    <property type="protein sequence ID" value="BAK84443.1"/>
    <property type="molecule type" value="Genomic_DNA"/>
</dbReference>
<accession>G2I0I5</accession>
<protein>
    <submittedName>
        <fullName evidence="1">Uncharacterized protein</fullName>
    </submittedName>
</protein>
<gene>
    <name evidence="1" type="ordered locus">GLX_20310</name>
</gene>
<proteinExistence type="predicted"/>
<dbReference type="STRING" id="634177.GLX_20310"/>
<dbReference type="PATRIC" id="fig|634177.7.peg.2304"/>
<dbReference type="Proteomes" id="UP000009044">
    <property type="component" value="Chromosome"/>
</dbReference>
<evidence type="ECO:0000313" key="2">
    <source>
        <dbReference type="Proteomes" id="UP000009044"/>
    </source>
</evidence>
<dbReference type="KEGG" id="gxy:GLX_20310"/>
<dbReference type="HOGENOM" id="CLU_137314_0_0_5"/>
<organism evidence="1 2">
    <name type="scientific">Komagataeibacter medellinensis (strain NBRC 3288 / BCRC 11682 / LMG 1693 / Kondo 51)</name>
    <name type="common">Gluconacetobacter medellinensis</name>
    <dbReference type="NCBI Taxonomy" id="634177"/>
    <lineage>
        <taxon>Bacteria</taxon>
        <taxon>Pseudomonadati</taxon>
        <taxon>Pseudomonadota</taxon>
        <taxon>Alphaproteobacteria</taxon>
        <taxon>Acetobacterales</taxon>
        <taxon>Acetobacteraceae</taxon>
        <taxon>Komagataeibacter</taxon>
    </lineage>
</organism>
<dbReference type="AlphaFoldDB" id="G2I0I5"/>
<name>G2I0I5_KOMMN</name>
<reference evidence="2" key="1">
    <citation type="journal article" date="2011" name="J. Bacteriol.">
        <title>Complete genome sequence of NBRC 3288, a unique cellulose-nonproducing strain of Gluconacetobacter xylinus isolated from vinegar.</title>
        <authorList>
            <person name="Ogino H."/>
            <person name="Azuma Y."/>
            <person name="Hosoyama A."/>
            <person name="Nakazawa H."/>
            <person name="Matsutani M."/>
            <person name="Hasegawa A."/>
            <person name="Otsuyama K."/>
            <person name="Matsushita K."/>
            <person name="Fujita N."/>
            <person name="Shirai M."/>
        </authorList>
    </citation>
    <scope>NUCLEOTIDE SEQUENCE [LARGE SCALE GENOMIC DNA]</scope>
    <source>
        <strain evidence="2">NBRC 3288 / BCRC 11682 / LMG 1693</strain>
    </source>
</reference>
<sequence length="164" mass="16426">MKGLCRGFLIPLTAALCPASVSRAGHVAGHGGREKAMSDDRRIGLEFVADPAAVPSRAGTLLVAGAGTVPATMPGWAGVVVVPAASPTAFAAMAHGMGCGCCTPRGSVATVLADAFRSRAIGALPWFDRVAVLPPPGLEAAWRAALAGDVLVCARFALQPGNVG</sequence>
<evidence type="ECO:0000313" key="1">
    <source>
        <dbReference type="EMBL" id="BAK84443.1"/>
    </source>
</evidence>